<reference evidence="7" key="2">
    <citation type="submission" date="2019-06" db="EMBL/GenBank/DDBJ databases">
        <title>Co-occurence of chitin degradation, pigmentation and bioactivity in marine Pseudoalteromonas.</title>
        <authorList>
            <person name="Sonnenschein E.C."/>
            <person name="Bech P.K."/>
        </authorList>
    </citation>
    <scope>NUCLEOTIDE SEQUENCE [LARGE SCALE GENOMIC DNA]</scope>
    <source>
        <strain evidence="7">S3790</strain>
    </source>
</reference>
<protein>
    <submittedName>
        <fullName evidence="4">SCO family protein</fullName>
    </submittedName>
</protein>
<evidence type="ECO:0000313" key="7">
    <source>
        <dbReference type="Proteomes" id="UP000307217"/>
    </source>
</evidence>
<feature type="disulfide bond" description="Redox-active" evidence="3">
    <location>
        <begin position="67"/>
        <end position="71"/>
    </location>
</feature>
<dbReference type="SUPFAM" id="SSF52833">
    <property type="entry name" value="Thioredoxin-like"/>
    <property type="match status" value="1"/>
</dbReference>
<comment type="similarity">
    <text evidence="1">Belongs to the SCO1/2 family.</text>
</comment>
<keyword evidence="2" id="KW-0186">Copper</keyword>
<feature type="binding site" evidence="2">
    <location>
        <position position="154"/>
    </location>
    <ligand>
        <name>Cu cation</name>
        <dbReference type="ChEBI" id="CHEBI:23378"/>
    </ligand>
</feature>
<evidence type="ECO:0000313" key="5">
    <source>
        <dbReference type="EMBL" id="TMO77082.1"/>
    </source>
</evidence>
<dbReference type="Proteomes" id="UP000307164">
    <property type="component" value="Unassembled WGS sequence"/>
</dbReference>
<dbReference type="Pfam" id="PF02630">
    <property type="entry name" value="SCO1-SenC"/>
    <property type="match status" value="1"/>
</dbReference>
<evidence type="ECO:0000256" key="3">
    <source>
        <dbReference type="PIRSR" id="PIRSR603782-2"/>
    </source>
</evidence>
<keyword evidence="6" id="KW-1185">Reference proteome</keyword>
<dbReference type="CDD" id="cd02968">
    <property type="entry name" value="SCO"/>
    <property type="match status" value="1"/>
</dbReference>
<dbReference type="InterPro" id="IPR036249">
    <property type="entry name" value="Thioredoxin-like_sf"/>
</dbReference>
<dbReference type="RefSeq" id="WP_138591901.1">
    <property type="nucleotide sequence ID" value="NZ_PNBW01000022.1"/>
</dbReference>
<feature type="binding site" evidence="2">
    <location>
        <position position="67"/>
    </location>
    <ligand>
        <name>Cu cation</name>
        <dbReference type="ChEBI" id="CHEBI:23378"/>
    </ligand>
</feature>
<dbReference type="OrthoDB" id="9790194at2"/>
<dbReference type="EMBL" id="PNBX01000043">
    <property type="protein sequence ID" value="TMO68212.1"/>
    <property type="molecule type" value="Genomic_DNA"/>
</dbReference>
<keyword evidence="2" id="KW-0479">Metal-binding</keyword>
<dbReference type="GO" id="GO:0046872">
    <property type="term" value="F:metal ion binding"/>
    <property type="evidence" value="ECO:0007669"/>
    <property type="project" value="UniProtKB-KW"/>
</dbReference>
<dbReference type="PANTHER" id="PTHR12151">
    <property type="entry name" value="ELECTRON TRANSPORT PROTIN SCO1/SENC FAMILY MEMBER"/>
    <property type="match status" value="1"/>
</dbReference>
<dbReference type="PROSITE" id="PS51257">
    <property type="entry name" value="PROKAR_LIPOPROTEIN"/>
    <property type="match status" value="1"/>
</dbReference>
<dbReference type="InterPro" id="IPR003782">
    <property type="entry name" value="SCO1/SenC"/>
</dbReference>
<comment type="caution">
    <text evidence="4">The sequence shown here is derived from an EMBL/GenBank/DDBJ whole genome shotgun (WGS) entry which is preliminary data.</text>
</comment>
<evidence type="ECO:0000256" key="1">
    <source>
        <dbReference type="ARBA" id="ARBA00010996"/>
    </source>
</evidence>
<dbReference type="AlphaFoldDB" id="A0A5S3V8N1"/>
<accession>A0A5S3V8N1</accession>
<dbReference type="EMBL" id="PNBW01000022">
    <property type="protein sequence ID" value="TMO77082.1"/>
    <property type="molecule type" value="Genomic_DNA"/>
</dbReference>
<gene>
    <name evidence="4" type="ORF">CWC19_10855</name>
    <name evidence="5" type="ORF">CWC20_04760</name>
</gene>
<dbReference type="PANTHER" id="PTHR12151:SF25">
    <property type="entry name" value="LINALOOL DEHYDRATASE_ISOMERASE DOMAIN-CONTAINING PROTEIN"/>
    <property type="match status" value="1"/>
</dbReference>
<organism evidence="4 7">
    <name type="scientific">Pseudoalteromonas aurantia</name>
    <dbReference type="NCBI Taxonomy" id="43654"/>
    <lineage>
        <taxon>Bacteria</taxon>
        <taxon>Pseudomonadati</taxon>
        <taxon>Pseudomonadota</taxon>
        <taxon>Gammaproteobacteria</taxon>
        <taxon>Alteromonadales</taxon>
        <taxon>Pseudoalteromonadaceae</taxon>
        <taxon>Pseudoalteromonas</taxon>
    </lineage>
</organism>
<feature type="binding site" evidence="2">
    <location>
        <position position="71"/>
    </location>
    <ligand>
        <name>Cu cation</name>
        <dbReference type="ChEBI" id="CHEBI:23378"/>
    </ligand>
</feature>
<dbReference type="Gene3D" id="3.40.30.10">
    <property type="entry name" value="Glutaredoxin"/>
    <property type="match status" value="1"/>
</dbReference>
<name>A0A5S3V8N1_9GAMM</name>
<evidence type="ECO:0000256" key="2">
    <source>
        <dbReference type="PIRSR" id="PIRSR603782-1"/>
    </source>
</evidence>
<keyword evidence="3" id="KW-1015">Disulfide bond</keyword>
<reference evidence="4 7" key="1">
    <citation type="submission" date="2018-01" db="EMBL/GenBank/DDBJ databases">
        <authorList>
            <person name="Paulsen S."/>
            <person name="Gram L.K."/>
        </authorList>
    </citation>
    <scope>NUCLEOTIDE SEQUENCE [LARGE SCALE GENOMIC DNA]</scope>
    <source>
        <strain evidence="4 7">S3790</strain>
        <strain evidence="5">S3895</strain>
    </source>
</reference>
<evidence type="ECO:0000313" key="4">
    <source>
        <dbReference type="EMBL" id="TMO68212.1"/>
    </source>
</evidence>
<dbReference type="Proteomes" id="UP000307217">
    <property type="component" value="Unassembled WGS sequence"/>
</dbReference>
<proteinExistence type="inferred from homology"/>
<evidence type="ECO:0000313" key="6">
    <source>
        <dbReference type="Proteomes" id="UP000307164"/>
    </source>
</evidence>
<sequence length="197" mass="22593">MRSFLLISIMYLMLGCAEEPQISDLVVQYQNPKIIKPFALNDENGQITTEKSLHDQWTLLFLGYTSCPDICPMTLVKLSQVYQQLEKDYPISVWFVSVDPQRDTPAKRHAYINYFNHEFKALSGPHAQLFPFVRDIGLIYAINNSTEQEYYVDHSASVALINPRGELAAIFKAKYTVNEIPLIDITTLVRDFKIIAI</sequence>
<reference evidence="4" key="3">
    <citation type="submission" date="2019-09" db="EMBL/GenBank/DDBJ databases">
        <title>Co-occurence of chitin degradation, pigmentation and bioactivity in marine Pseudoalteromonas.</title>
        <authorList>
            <person name="Sonnenschein E.C."/>
            <person name="Bech P.K."/>
        </authorList>
    </citation>
    <scope>NUCLEOTIDE SEQUENCE</scope>
    <source>
        <strain evidence="4">S3790</strain>
        <strain evidence="5 6">S3895</strain>
    </source>
</reference>